<dbReference type="InterPro" id="IPR003599">
    <property type="entry name" value="Ig_sub"/>
</dbReference>
<feature type="chain" id="PRO_5029784040" evidence="13">
    <location>
        <begin position="30"/>
        <end position="537"/>
    </location>
</feature>
<evidence type="ECO:0000256" key="12">
    <source>
        <dbReference type="SAM" id="Phobius"/>
    </source>
</evidence>
<dbReference type="InterPro" id="IPR003879">
    <property type="entry name" value="Butyrophylin_SPRY"/>
</dbReference>
<dbReference type="Gene3D" id="2.60.120.920">
    <property type="match status" value="1"/>
</dbReference>
<dbReference type="InterPro" id="IPR003877">
    <property type="entry name" value="SPRY_dom"/>
</dbReference>
<evidence type="ECO:0000259" key="15">
    <source>
        <dbReference type="PROSITE" id="PS50835"/>
    </source>
</evidence>
<dbReference type="InterPro" id="IPR013320">
    <property type="entry name" value="ConA-like_dom_sf"/>
</dbReference>
<feature type="region of interest" description="Disordered" evidence="11">
    <location>
        <begin position="518"/>
        <end position="537"/>
    </location>
</feature>
<keyword evidence="7" id="KW-1015">Disulfide bond</keyword>
<keyword evidence="9" id="KW-0393">Immunoglobulin domain</keyword>
<evidence type="ECO:0000256" key="3">
    <source>
        <dbReference type="ARBA" id="ARBA00022692"/>
    </source>
</evidence>
<dbReference type="SMART" id="SM00449">
    <property type="entry name" value="SPRY"/>
    <property type="match status" value="1"/>
</dbReference>
<feature type="transmembrane region" description="Helical" evidence="12">
    <location>
        <begin position="254"/>
        <end position="275"/>
    </location>
</feature>
<feature type="domain" description="Ig-like" evidence="15">
    <location>
        <begin position="30"/>
        <end position="137"/>
    </location>
</feature>
<keyword evidence="17" id="KW-1185">Reference proteome</keyword>
<dbReference type="PROSITE" id="PS50835">
    <property type="entry name" value="IG_LIKE"/>
    <property type="match status" value="1"/>
</dbReference>
<dbReference type="InterPro" id="IPR006574">
    <property type="entry name" value="PRY"/>
</dbReference>
<dbReference type="Pfam" id="PF13765">
    <property type="entry name" value="PRY"/>
    <property type="match status" value="1"/>
</dbReference>
<keyword evidence="5 12" id="KW-1133">Transmembrane helix</keyword>
<keyword evidence="6 12" id="KW-0472">Membrane</keyword>
<evidence type="ECO:0000256" key="1">
    <source>
        <dbReference type="ARBA" id="ARBA00004479"/>
    </source>
</evidence>
<evidence type="ECO:0000256" key="4">
    <source>
        <dbReference type="ARBA" id="ARBA00022729"/>
    </source>
</evidence>
<dbReference type="GO" id="GO:0009897">
    <property type="term" value="C:external side of plasma membrane"/>
    <property type="evidence" value="ECO:0007669"/>
    <property type="project" value="TreeGrafter"/>
</dbReference>
<comment type="caution">
    <text evidence="16">The sequence shown here is derived from an EMBL/GenBank/DDBJ whole genome shotgun (WGS) entry which is preliminary data.</text>
</comment>
<dbReference type="PANTHER" id="PTHR24100:SF130">
    <property type="entry name" value="BUTYROPHILIN-LIKE PROTEIN 9"/>
    <property type="match status" value="1"/>
</dbReference>
<keyword evidence="10" id="KW-0175">Coiled coil</keyword>
<comment type="subcellular location">
    <subcellularLocation>
        <location evidence="1">Membrane</location>
        <topology evidence="1">Single-pass type I membrane protein</topology>
    </subcellularLocation>
</comment>
<dbReference type="GO" id="GO:0050852">
    <property type="term" value="P:T cell receptor signaling pathway"/>
    <property type="evidence" value="ECO:0007669"/>
    <property type="project" value="TreeGrafter"/>
</dbReference>
<feature type="domain" description="B30.2/SPRY" evidence="14">
    <location>
        <begin position="311"/>
        <end position="509"/>
    </location>
</feature>
<dbReference type="CDD" id="cd05713">
    <property type="entry name" value="IgV_MOG_like"/>
    <property type="match status" value="1"/>
</dbReference>
<dbReference type="InterPro" id="IPR001870">
    <property type="entry name" value="B30.2/SPRY"/>
</dbReference>
<evidence type="ECO:0000256" key="13">
    <source>
        <dbReference type="SAM" id="SignalP"/>
    </source>
</evidence>
<dbReference type="GO" id="GO:0005102">
    <property type="term" value="F:signaling receptor binding"/>
    <property type="evidence" value="ECO:0007669"/>
    <property type="project" value="TreeGrafter"/>
</dbReference>
<dbReference type="Pfam" id="PF07686">
    <property type="entry name" value="V-set"/>
    <property type="match status" value="1"/>
</dbReference>
<gene>
    <name evidence="16" type="ORF">mPipKuh1_001608</name>
</gene>
<dbReference type="InterPro" id="IPR013106">
    <property type="entry name" value="Ig_V-set"/>
</dbReference>
<dbReference type="FunFam" id="2.60.40.10:FF:000208">
    <property type="entry name" value="Butyrophilin subfamily 1 member A1"/>
    <property type="match status" value="1"/>
</dbReference>
<feature type="signal peptide" evidence="13">
    <location>
        <begin position="1"/>
        <end position="29"/>
    </location>
</feature>
<evidence type="ECO:0000256" key="7">
    <source>
        <dbReference type="ARBA" id="ARBA00023157"/>
    </source>
</evidence>
<dbReference type="SMART" id="SM00409">
    <property type="entry name" value="IG"/>
    <property type="match status" value="1"/>
</dbReference>
<evidence type="ECO:0000256" key="5">
    <source>
        <dbReference type="ARBA" id="ARBA00022989"/>
    </source>
</evidence>
<feature type="coiled-coil region" evidence="10">
    <location>
        <begin position="275"/>
        <end position="309"/>
    </location>
</feature>
<evidence type="ECO:0000256" key="2">
    <source>
        <dbReference type="ARBA" id="ARBA00007591"/>
    </source>
</evidence>
<dbReference type="SUPFAM" id="SSF48726">
    <property type="entry name" value="Immunoglobulin"/>
    <property type="match status" value="2"/>
</dbReference>
<dbReference type="AlphaFoldDB" id="A0A7J7U9A2"/>
<dbReference type="Pfam" id="PF22705">
    <property type="entry name" value="C2-set_3"/>
    <property type="match status" value="1"/>
</dbReference>
<dbReference type="PANTHER" id="PTHR24100">
    <property type="entry name" value="BUTYROPHILIN"/>
    <property type="match status" value="1"/>
</dbReference>
<sequence>MVNFPVPQPSSLIFLIHLLLILQAWETNSEEVKVIGPGESILATVGEEVELPCHLSPYRDAEHMEILWFRGQASDVVHLYQGGQEPPGRQMAQFQNRTRLIKDEILDGTVILQLQGVLPADEGPYGCRFLSKDSSFSGEAVWELEVAGMGSDPHISLEGFEKEGIQLRCSSSGWYPKPQAQWRGHRGQCLPPEFEAITQDARGLFSLETSVVVQGGAHSNVSCSIQNPVLFQKKEFVVQIADEFLRGPAPWRTAFLGTLVVGLLLLLALLATLALRLSRRQRRALEELKEQAEKDRGKLTAELGKAQSELDWRRAEGQAEWRAAQQYAVNVTLDPASAHPSLEVSPDGKSVTSRGAALVPAAPGDPHRFTEQTCVLSRQRFGAGRHYWEVDVGRRSRWLLGACLAAVARAGAARLSPAAGYWVMGLWNGCEYFVLEPQRRALAPRVPPRRVGVFLDCEAGKLAFFNVSDGSHIYTFTDTFPGPLCAYFRPRAPDGSERPDPLTICPLPVRGARVLEDDDGDAWAQPYEPSAPPLEPW</sequence>
<dbReference type="FunFam" id="2.60.120.920:FF:000004">
    <property type="entry name" value="Butyrophilin subfamily 1 member A1"/>
    <property type="match status" value="1"/>
</dbReference>
<reference evidence="16 17" key="1">
    <citation type="journal article" date="2020" name="Nature">
        <title>Six reference-quality genomes reveal evolution of bat adaptations.</title>
        <authorList>
            <person name="Jebb D."/>
            <person name="Huang Z."/>
            <person name="Pippel M."/>
            <person name="Hughes G.M."/>
            <person name="Lavrichenko K."/>
            <person name="Devanna P."/>
            <person name="Winkler S."/>
            <person name="Jermiin L.S."/>
            <person name="Skirmuntt E.C."/>
            <person name="Katzourakis A."/>
            <person name="Burkitt-Gray L."/>
            <person name="Ray D.A."/>
            <person name="Sullivan K.A.M."/>
            <person name="Roscito J.G."/>
            <person name="Kirilenko B.M."/>
            <person name="Davalos L.M."/>
            <person name="Corthals A.P."/>
            <person name="Power M.L."/>
            <person name="Jones G."/>
            <person name="Ransome R.D."/>
            <person name="Dechmann D.K.N."/>
            <person name="Locatelli A.G."/>
            <person name="Puechmaille S.J."/>
            <person name="Fedrigo O."/>
            <person name="Jarvis E.D."/>
            <person name="Hiller M."/>
            <person name="Vernes S.C."/>
            <person name="Myers E.W."/>
            <person name="Teeling E.C."/>
        </authorList>
    </citation>
    <scope>NUCLEOTIDE SEQUENCE [LARGE SCALE GENOMIC DNA]</scope>
    <source>
        <strain evidence="16">MPipKuh1</strain>
        <tissue evidence="16">Flight muscle</tissue>
    </source>
</reference>
<dbReference type="InterPro" id="IPR036179">
    <property type="entry name" value="Ig-like_dom_sf"/>
</dbReference>
<proteinExistence type="inferred from homology"/>
<dbReference type="SUPFAM" id="SSF49899">
    <property type="entry name" value="Concanavalin A-like lectins/glucanases"/>
    <property type="match status" value="1"/>
</dbReference>
<dbReference type="GO" id="GO:0001817">
    <property type="term" value="P:regulation of cytokine production"/>
    <property type="evidence" value="ECO:0007669"/>
    <property type="project" value="TreeGrafter"/>
</dbReference>
<dbReference type="InterPro" id="IPR053896">
    <property type="entry name" value="BTN3A2-like_Ig-C"/>
</dbReference>
<name>A0A7J7U9A2_PIPKU</name>
<dbReference type="InterPro" id="IPR043136">
    <property type="entry name" value="B30.2/SPRY_sf"/>
</dbReference>
<dbReference type="SMART" id="SM00589">
    <property type="entry name" value="PRY"/>
    <property type="match status" value="1"/>
</dbReference>
<keyword evidence="8" id="KW-0325">Glycoprotein</keyword>
<dbReference type="FunFam" id="2.60.40.10:FF:000088">
    <property type="entry name" value="Butyrophilin subfamily 1 member A1"/>
    <property type="match status" value="1"/>
</dbReference>
<protein>
    <submittedName>
        <fullName evidence="16">Butyrophilin like 9</fullName>
    </submittedName>
</protein>
<evidence type="ECO:0000256" key="11">
    <source>
        <dbReference type="SAM" id="MobiDB-lite"/>
    </source>
</evidence>
<dbReference type="EMBL" id="JACAGB010000021">
    <property type="protein sequence ID" value="KAF6309507.1"/>
    <property type="molecule type" value="Genomic_DNA"/>
</dbReference>
<keyword evidence="3 12" id="KW-0812">Transmembrane</keyword>
<dbReference type="Pfam" id="PF00622">
    <property type="entry name" value="SPRY"/>
    <property type="match status" value="1"/>
</dbReference>
<organism evidence="16 17">
    <name type="scientific">Pipistrellus kuhlii</name>
    <name type="common">Kuhl's pipistrelle</name>
    <dbReference type="NCBI Taxonomy" id="59472"/>
    <lineage>
        <taxon>Eukaryota</taxon>
        <taxon>Metazoa</taxon>
        <taxon>Chordata</taxon>
        <taxon>Craniata</taxon>
        <taxon>Vertebrata</taxon>
        <taxon>Euteleostomi</taxon>
        <taxon>Mammalia</taxon>
        <taxon>Eutheria</taxon>
        <taxon>Laurasiatheria</taxon>
        <taxon>Chiroptera</taxon>
        <taxon>Yangochiroptera</taxon>
        <taxon>Vespertilionidae</taxon>
        <taxon>Pipistrellus</taxon>
    </lineage>
</organism>
<evidence type="ECO:0000313" key="17">
    <source>
        <dbReference type="Proteomes" id="UP000558488"/>
    </source>
</evidence>
<dbReference type="CDD" id="cd13733">
    <property type="entry name" value="SPRY_PRY_C-I_1"/>
    <property type="match status" value="1"/>
</dbReference>
<dbReference type="InterPro" id="IPR050504">
    <property type="entry name" value="IgSF_BTN/MOG"/>
</dbReference>
<evidence type="ECO:0000259" key="14">
    <source>
        <dbReference type="PROSITE" id="PS50188"/>
    </source>
</evidence>
<accession>A0A7J7U9A2</accession>
<evidence type="ECO:0000313" key="16">
    <source>
        <dbReference type="EMBL" id="KAF6309507.1"/>
    </source>
</evidence>
<dbReference type="PRINTS" id="PR01407">
    <property type="entry name" value="BUTYPHLNCDUF"/>
</dbReference>
<dbReference type="InterPro" id="IPR007110">
    <property type="entry name" value="Ig-like_dom"/>
</dbReference>
<dbReference type="Proteomes" id="UP000558488">
    <property type="component" value="Unassembled WGS sequence"/>
</dbReference>
<dbReference type="PROSITE" id="PS50188">
    <property type="entry name" value="B302_SPRY"/>
    <property type="match status" value="1"/>
</dbReference>
<comment type="similarity">
    <text evidence="2">Belongs to the immunoglobulin superfamily. BTN/MOG family.</text>
</comment>
<evidence type="ECO:0000256" key="9">
    <source>
        <dbReference type="ARBA" id="ARBA00023319"/>
    </source>
</evidence>
<evidence type="ECO:0000256" key="8">
    <source>
        <dbReference type="ARBA" id="ARBA00023180"/>
    </source>
</evidence>
<evidence type="ECO:0000256" key="6">
    <source>
        <dbReference type="ARBA" id="ARBA00023136"/>
    </source>
</evidence>
<dbReference type="InterPro" id="IPR013783">
    <property type="entry name" value="Ig-like_fold"/>
</dbReference>
<dbReference type="Gene3D" id="2.60.40.10">
    <property type="entry name" value="Immunoglobulins"/>
    <property type="match status" value="2"/>
</dbReference>
<keyword evidence="4 13" id="KW-0732">Signal</keyword>
<evidence type="ECO:0000256" key="10">
    <source>
        <dbReference type="SAM" id="Coils"/>
    </source>
</evidence>